<gene>
    <name evidence="2" type="ORF">VP1G_06877</name>
</gene>
<accession>A0A194V6Y1</accession>
<evidence type="ECO:0000313" key="2">
    <source>
        <dbReference type="EMBL" id="KUI59685.1"/>
    </source>
</evidence>
<dbReference type="EMBL" id="KN714734">
    <property type="protein sequence ID" value="KUI59685.1"/>
    <property type="molecule type" value="Genomic_DNA"/>
</dbReference>
<reference evidence="3" key="1">
    <citation type="submission" date="2014-12" db="EMBL/GenBank/DDBJ databases">
        <title>Genome Sequence of Valsa Canker Pathogens Uncovers a Specific Adaption of Colonization on Woody Bark.</title>
        <authorList>
            <person name="Yin Z."/>
            <person name="Liu H."/>
            <person name="Gao X."/>
            <person name="Li Z."/>
            <person name="Song N."/>
            <person name="Ke X."/>
            <person name="Dai Q."/>
            <person name="Wu Y."/>
            <person name="Sun Y."/>
            <person name="Xu J.-R."/>
            <person name="Kang Z.K."/>
            <person name="Wang L."/>
            <person name="Huang L."/>
        </authorList>
    </citation>
    <scope>NUCLEOTIDE SEQUENCE [LARGE SCALE GENOMIC DNA]</scope>
    <source>
        <strain evidence="3">SXYL134</strain>
    </source>
</reference>
<sequence>MAPKKIQRWVKMFEMLPMDGLFYKCFSDVNKPDSRCILPGWEAAEIMMALNNKHEKPTKKDFDQDIALLFQKGTEYVRCRISTEGIAQFPGEIPTDSLFWCIPKKETIFNGIHHATVYRFGLKIMEAREAWNEAHDHDQPLLEQSLTAQAVDRFNNIITASSIFYPDLAGNLATQMIANMAVQVEREDTVESVRFEKGGADSVFAMYNFQPVTDTDDDNLEQEDQEENMEDTSTDESYDAILKQLTMGDMLNVDKDDMMDME</sequence>
<feature type="region of interest" description="Disordered" evidence="1">
    <location>
        <begin position="212"/>
        <end position="235"/>
    </location>
</feature>
<evidence type="ECO:0000313" key="3">
    <source>
        <dbReference type="Proteomes" id="UP000078576"/>
    </source>
</evidence>
<dbReference type="OrthoDB" id="5240798at2759"/>
<dbReference type="AlphaFoldDB" id="A0A194V6Y1"/>
<organism evidence="2 3">
    <name type="scientific">Cytospora mali</name>
    <name type="common">Apple Valsa canker fungus</name>
    <name type="synonym">Valsa mali</name>
    <dbReference type="NCBI Taxonomy" id="578113"/>
    <lineage>
        <taxon>Eukaryota</taxon>
        <taxon>Fungi</taxon>
        <taxon>Dikarya</taxon>
        <taxon>Ascomycota</taxon>
        <taxon>Pezizomycotina</taxon>
        <taxon>Sordariomycetes</taxon>
        <taxon>Sordariomycetidae</taxon>
        <taxon>Diaporthales</taxon>
        <taxon>Cytosporaceae</taxon>
        <taxon>Cytospora</taxon>
    </lineage>
</organism>
<keyword evidence="3" id="KW-1185">Reference proteome</keyword>
<protein>
    <submittedName>
        <fullName evidence="2">Uncharacterized protein</fullName>
    </submittedName>
</protein>
<proteinExistence type="predicted"/>
<dbReference type="Proteomes" id="UP000078576">
    <property type="component" value="Unassembled WGS sequence"/>
</dbReference>
<evidence type="ECO:0000256" key="1">
    <source>
        <dbReference type="SAM" id="MobiDB-lite"/>
    </source>
</evidence>
<name>A0A194V6Y1_CYTMA</name>
<feature type="compositionally biased region" description="Acidic residues" evidence="1">
    <location>
        <begin position="214"/>
        <end position="235"/>
    </location>
</feature>